<dbReference type="Proteomes" id="UP000886900">
    <property type="component" value="Unassembled WGS sequence"/>
</dbReference>
<gene>
    <name evidence="2" type="ORF">KVG95_21375</name>
</gene>
<comment type="caution">
    <text evidence="2">The sequence shown here is derived from an EMBL/GenBank/DDBJ whole genome shotgun (WGS) entry which is preliminary data.</text>
</comment>
<dbReference type="InterPro" id="IPR049002">
    <property type="entry name" value="Stv"/>
</dbReference>
<reference evidence="2" key="1">
    <citation type="submission" date="2021-06" db="EMBL/GenBank/DDBJ databases">
        <title>Updating the genus Pseudomonas: Description of 43 new species and partition of the Pseudomonas putida group.</title>
        <authorList>
            <person name="Girard L."/>
            <person name="Lood C."/>
            <person name="Vandamme P."/>
            <person name="Rokni-Zadeh H."/>
            <person name="Van Noort V."/>
            <person name="Hofte M."/>
            <person name="Lavigne R."/>
            <person name="De Mot R."/>
        </authorList>
    </citation>
    <scope>NUCLEOTIDE SEQUENCE</scope>
    <source>
        <strain evidence="2">SWRI79</strain>
    </source>
</reference>
<protein>
    <recommendedName>
        <fullName evidence="1">Putative adhesin Stv domain-containing protein</fullName>
    </recommendedName>
</protein>
<keyword evidence="3" id="KW-1185">Reference proteome</keyword>
<sequence>MKQPAQGATPLGEHFYLYQKQPGNPSKKLIITSHGAYVPGMHTRVPSNTSLDFYGPDGKTLEDPGLSSIMRNEVTPFEHQKPDNPVRNYLLSKYSKDSYFSISYSVKLEGIDVLTIRSRKTPALLLENSTLSLQNALAELAKKRYPL</sequence>
<accession>A0ABS6PZI7</accession>
<dbReference type="Pfam" id="PF21527">
    <property type="entry name" value="Stv"/>
    <property type="match status" value="1"/>
</dbReference>
<dbReference type="RefSeq" id="WP_217857857.1">
    <property type="nucleotide sequence ID" value="NZ_JAHSTV010000010.1"/>
</dbReference>
<feature type="domain" description="Putative adhesin Stv" evidence="1">
    <location>
        <begin position="29"/>
        <end position="142"/>
    </location>
</feature>
<organism evidence="2 3">
    <name type="scientific">Pseudomonas farris</name>
    <dbReference type="NCBI Taxonomy" id="2841207"/>
    <lineage>
        <taxon>Bacteria</taxon>
        <taxon>Pseudomonadati</taxon>
        <taxon>Pseudomonadota</taxon>
        <taxon>Gammaproteobacteria</taxon>
        <taxon>Pseudomonadales</taxon>
        <taxon>Pseudomonadaceae</taxon>
        <taxon>Pseudomonas</taxon>
    </lineage>
</organism>
<dbReference type="EMBL" id="JAHSTV010000010">
    <property type="protein sequence ID" value="MBV4465883.1"/>
    <property type="molecule type" value="Genomic_DNA"/>
</dbReference>
<name>A0ABS6PZI7_9PSED</name>
<evidence type="ECO:0000259" key="1">
    <source>
        <dbReference type="Pfam" id="PF21527"/>
    </source>
</evidence>
<proteinExistence type="predicted"/>
<evidence type="ECO:0000313" key="3">
    <source>
        <dbReference type="Proteomes" id="UP000886900"/>
    </source>
</evidence>
<evidence type="ECO:0000313" key="2">
    <source>
        <dbReference type="EMBL" id="MBV4465883.1"/>
    </source>
</evidence>